<evidence type="ECO:0000313" key="1">
    <source>
        <dbReference type="EMBL" id="RNE28037.1"/>
    </source>
</evidence>
<proteinExistence type="predicted"/>
<comment type="caution">
    <text evidence="1">The sequence shown here is derived from an EMBL/GenBank/DDBJ whole genome shotgun (WGS) entry which is preliminary data.</text>
</comment>
<evidence type="ECO:0000313" key="2">
    <source>
        <dbReference type="Proteomes" id="UP000284123"/>
    </source>
</evidence>
<reference evidence="1 2" key="1">
    <citation type="journal article" date="2018" name="Front. Microbiol.">
        <title>Conversion of Methionine to Cysteine in Lactobacillus paracasei Depends on the Highly Mobile cysK-ctl-cysE Gene Cluster.</title>
        <authorList>
            <person name="Wuthrich D."/>
            <person name="Irmler S."/>
            <person name="Berthoud H."/>
            <person name="Guggenbuhl B."/>
            <person name="Eugster E."/>
            <person name="Bruggmann R."/>
        </authorList>
    </citation>
    <scope>NUCLEOTIDE SEQUENCE [LARGE SCALE GENOMIC DNA]</scope>
    <source>
        <strain evidence="1 2">FAM6012</strain>
    </source>
</reference>
<organism evidence="1 2">
    <name type="scientific">Lacticaseibacillus paracasei</name>
    <name type="common">Lactobacillus paracasei</name>
    <dbReference type="NCBI Taxonomy" id="1597"/>
    <lineage>
        <taxon>Bacteria</taxon>
        <taxon>Bacillati</taxon>
        <taxon>Bacillota</taxon>
        <taxon>Bacilli</taxon>
        <taxon>Lactobacillales</taxon>
        <taxon>Lactobacillaceae</taxon>
        <taxon>Lacticaseibacillus</taxon>
    </lineage>
</organism>
<dbReference type="Proteomes" id="UP000284123">
    <property type="component" value="Unassembled WGS sequence"/>
</dbReference>
<protein>
    <submittedName>
        <fullName evidence="1">Uncharacterized protein</fullName>
    </submittedName>
</protein>
<dbReference type="AlphaFoldDB" id="A0A8B3HAZ9"/>
<name>A0A8B3HAZ9_LACPA</name>
<accession>A0A8B3HAZ9</accession>
<sequence>MAKIKLEHSRERVFLFFHSGAKNILHSRDIQYDSTIDSYPNHHSPDF</sequence>
<gene>
    <name evidence="1" type="ORF">FAM6012_02452</name>
</gene>
<dbReference type="EMBL" id="LKGI01000080">
    <property type="protein sequence ID" value="RNE28037.1"/>
    <property type="molecule type" value="Genomic_DNA"/>
</dbReference>